<comment type="subcellular location">
    <subcellularLocation>
        <location evidence="1">Mitochondrion</location>
    </subcellularLocation>
</comment>
<dbReference type="GO" id="GO:1990904">
    <property type="term" value="C:ribonucleoprotein complex"/>
    <property type="evidence" value="ECO:0007669"/>
    <property type="project" value="UniProtKB-KW"/>
</dbReference>
<evidence type="ECO:0000313" key="9">
    <source>
        <dbReference type="Proteomes" id="UP000594260"/>
    </source>
</evidence>
<dbReference type="Pfam" id="PF08293">
    <property type="entry name" value="MRP-S33"/>
    <property type="match status" value="1"/>
</dbReference>
<sequence length="106" mass="12603">MSSSPYAMRMAHLSARVFGEVARPTSRKSHRVIQLFSEKPWDLRHNQTDGYYPPHHDWSVLMFRLRMHGLYRDEHLDFKDEMKRINILRGKSPPKKGEGRRTKIAQ</sequence>
<evidence type="ECO:0000256" key="4">
    <source>
        <dbReference type="ARBA" id="ARBA00023128"/>
    </source>
</evidence>
<protein>
    <recommendedName>
        <fullName evidence="6">Small ribosomal subunit protein mS33</fullName>
    </recommendedName>
</protein>
<dbReference type="KEGG" id="vde:111243766"/>
<keyword evidence="4" id="KW-0496">Mitochondrion</keyword>
<proteinExistence type="inferred from homology"/>
<dbReference type="PANTHER" id="PTHR13362">
    <property type="entry name" value="MITOCHONDRIAL RIBOSOMAL PROTEIN S33"/>
    <property type="match status" value="1"/>
</dbReference>
<evidence type="ECO:0000313" key="8">
    <source>
        <dbReference type="EnsemblMetazoa" id="XP_022645554"/>
    </source>
</evidence>
<evidence type="ECO:0000256" key="7">
    <source>
        <dbReference type="SAM" id="MobiDB-lite"/>
    </source>
</evidence>
<accession>A0A7M7J1V3</accession>
<evidence type="ECO:0000256" key="1">
    <source>
        <dbReference type="ARBA" id="ARBA00004173"/>
    </source>
</evidence>
<comment type="similarity">
    <text evidence="2">Belongs to the mitochondrion-specific ribosomal protein mS33 family.</text>
</comment>
<dbReference type="RefSeq" id="XP_022645554.1">
    <property type="nucleotide sequence ID" value="XM_022789819.1"/>
</dbReference>
<keyword evidence="3" id="KW-0689">Ribosomal protein</keyword>
<organism evidence="8 9">
    <name type="scientific">Varroa destructor</name>
    <name type="common">Honeybee mite</name>
    <dbReference type="NCBI Taxonomy" id="109461"/>
    <lineage>
        <taxon>Eukaryota</taxon>
        <taxon>Metazoa</taxon>
        <taxon>Ecdysozoa</taxon>
        <taxon>Arthropoda</taxon>
        <taxon>Chelicerata</taxon>
        <taxon>Arachnida</taxon>
        <taxon>Acari</taxon>
        <taxon>Parasitiformes</taxon>
        <taxon>Mesostigmata</taxon>
        <taxon>Gamasina</taxon>
        <taxon>Dermanyssoidea</taxon>
        <taxon>Varroidae</taxon>
        <taxon>Varroa</taxon>
    </lineage>
</organism>
<evidence type="ECO:0000256" key="3">
    <source>
        <dbReference type="ARBA" id="ARBA00022980"/>
    </source>
</evidence>
<feature type="region of interest" description="Disordered" evidence="7">
    <location>
        <begin position="87"/>
        <end position="106"/>
    </location>
</feature>
<dbReference type="GeneID" id="111243766"/>
<keyword evidence="9" id="KW-1185">Reference proteome</keyword>
<evidence type="ECO:0000256" key="2">
    <source>
        <dbReference type="ARBA" id="ARBA00008970"/>
    </source>
</evidence>
<evidence type="ECO:0000256" key="6">
    <source>
        <dbReference type="ARBA" id="ARBA00035132"/>
    </source>
</evidence>
<dbReference type="GO" id="GO:0005739">
    <property type="term" value="C:mitochondrion"/>
    <property type="evidence" value="ECO:0007669"/>
    <property type="project" value="UniProtKB-SubCell"/>
</dbReference>
<dbReference type="InParanoid" id="A0A7M7J1V3"/>
<reference evidence="8" key="1">
    <citation type="submission" date="2021-01" db="UniProtKB">
        <authorList>
            <consortium name="EnsemblMetazoa"/>
        </authorList>
    </citation>
    <scope>IDENTIFICATION</scope>
</reference>
<dbReference type="EnsemblMetazoa" id="XM_022789819">
    <property type="protein sequence ID" value="XP_022645554"/>
    <property type="gene ID" value="LOC111243766"/>
</dbReference>
<feature type="compositionally biased region" description="Basic and acidic residues" evidence="7">
    <location>
        <begin position="95"/>
        <end position="106"/>
    </location>
</feature>
<name>A0A7M7J1V3_VARDE</name>
<dbReference type="OMA" id="YSGLMWR"/>
<dbReference type="PANTHER" id="PTHR13362:SF2">
    <property type="entry name" value="SMALL RIBOSOMAL SUBUNIT PROTEIN MS33"/>
    <property type="match status" value="1"/>
</dbReference>
<dbReference type="AlphaFoldDB" id="A0A7M7J1V3"/>
<evidence type="ECO:0000256" key="5">
    <source>
        <dbReference type="ARBA" id="ARBA00023274"/>
    </source>
</evidence>
<dbReference type="Proteomes" id="UP000594260">
    <property type="component" value="Unplaced"/>
</dbReference>
<dbReference type="FunCoup" id="A0A7M7J1V3">
    <property type="interactions" value="541"/>
</dbReference>
<dbReference type="CTD" id="51650"/>
<keyword evidence="5" id="KW-0687">Ribonucleoprotein</keyword>
<dbReference type="InterPro" id="IPR013219">
    <property type="entry name" value="Ribosomal_mS33"/>
</dbReference>
<dbReference type="OrthoDB" id="5980584at2759"/>
<dbReference type="GO" id="GO:0005840">
    <property type="term" value="C:ribosome"/>
    <property type="evidence" value="ECO:0007669"/>
    <property type="project" value="UniProtKB-KW"/>
</dbReference>